<dbReference type="PANTHER" id="PTHR30204">
    <property type="entry name" value="REDOX-CYCLING DRUG-SENSING TRANSCRIPTIONAL ACTIVATOR SOXR"/>
    <property type="match status" value="1"/>
</dbReference>
<keyword evidence="3" id="KW-0010">Activator</keyword>
<sequence>MKYHSVKKLAGIAGVSVRTLHYYDHIGLLKPSVRTAAGYRMYGEAALLRLQQILFYRELGFKLEEIREVLDDPEFDLLQALKVHKERLASEKKRLNALMATIDKTMYHLKNRKMMKPEDLYKGLPREQAEIWRKEAMEKWPGQVEHAEKQLLKMDKASFQALQDGFKANTQKLLQLSDRNPADVEVQSEIRKHYGYIMRFWGSPKTTNAEAYKGLGDLYVQDERYTRVGGKPNPVFAEFLREAMHYFADTELSR</sequence>
<evidence type="ECO:0000256" key="3">
    <source>
        <dbReference type="ARBA" id="ARBA00023159"/>
    </source>
</evidence>
<evidence type="ECO:0000313" key="7">
    <source>
        <dbReference type="Proteomes" id="UP000267469"/>
    </source>
</evidence>
<dbReference type="PANTHER" id="PTHR30204:SF90">
    <property type="entry name" value="HTH-TYPE TRANSCRIPTIONAL ACTIVATOR MTA"/>
    <property type="match status" value="1"/>
</dbReference>
<accession>A0A3N0EJU2</accession>
<evidence type="ECO:0000259" key="5">
    <source>
        <dbReference type="PROSITE" id="PS50937"/>
    </source>
</evidence>
<dbReference type="Pfam" id="PF13411">
    <property type="entry name" value="MerR_1"/>
    <property type="match status" value="1"/>
</dbReference>
<name>A0A3N0EJU2_SINP1</name>
<dbReference type="Gene3D" id="1.10.1660.10">
    <property type="match status" value="1"/>
</dbReference>
<keyword evidence="4" id="KW-0804">Transcription</keyword>
<dbReference type="SUPFAM" id="SSF89082">
    <property type="entry name" value="Antibiotic binding domain of TipA-like multidrug resistance regulators"/>
    <property type="match status" value="1"/>
</dbReference>
<dbReference type="Pfam" id="PF07739">
    <property type="entry name" value="TipAS"/>
    <property type="match status" value="1"/>
</dbReference>
<dbReference type="InterPro" id="IPR000551">
    <property type="entry name" value="MerR-type_HTH_dom"/>
</dbReference>
<dbReference type="InterPro" id="IPR047057">
    <property type="entry name" value="MerR_fam"/>
</dbReference>
<keyword evidence="1" id="KW-0805">Transcription regulation</keyword>
<gene>
    <name evidence="6" type="ORF">ED312_08980</name>
</gene>
<dbReference type="SMART" id="SM00422">
    <property type="entry name" value="HTH_MERR"/>
    <property type="match status" value="1"/>
</dbReference>
<keyword evidence="7" id="KW-1185">Reference proteome</keyword>
<dbReference type="GO" id="GO:0003700">
    <property type="term" value="F:DNA-binding transcription factor activity"/>
    <property type="evidence" value="ECO:0007669"/>
    <property type="project" value="InterPro"/>
</dbReference>
<evidence type="ECO:0000256" key="1">
    <source>
        <dbReference type="ARBA" id="ARBA00023015"/>
    </source>
</evidence>
<dbReference type="Gene3D" id="1.10.490.50">
    <property type="entry name" value="Antibiotic binding domain of TipA-like multidrug resistance regulators"/>
    <property type="match status" value="1"/>
</dbReference>
<protein>
    <submittedName>
        <fullName evidence="6">MerR family transcriptional regulator</fullName>
    </submittedName>
</protein>
<reference evidence="6 7" key="1">
    <citation type="submission" date="2018-10" db="EMBL/GenBank/DDBJ databases">
        <title>Sinomicrobium pectinilyticum sp. nov., a pectinase-producing bacterium isolated from alkaline and saline soil, and emended description of the genus Sinomicrobium.</title>
        <authorList>
            <person name="Cheng B."/>
            <person name="Li C."/>
            <person name="Lai Q."/>
            <person name="Du M."/>
            <person name="Shao Z."/>
            <person name="Xu P."/>
            <person name="Yang C."/>
        </authorList>
    </citation>
    <scope>NUCLEOTIDE SEQUENCE [LARGE SCALE GENOMIC DNA]</scope>
    <source>
        <strain evidence="6 7">5DNS001</strain>
    </source>
</reference>
<dbReference type="EMBL" id="RJTM01000064">
    <property type="protein sequence ID" value="RNL88044.1"/>
    <property type="molecule type" value="Genomic_DNA"/>
</dbReference>
<dbReference type="InterPro" id="IPR009061">
    <property type="entry name" value="DNA-bd_dom_put_sf"/>
</dbReference>
<dbReference type="CDD" id="cd01106">
    <property type="entry name" value="HTH_TipAL-Mta"/>
    <property type="match status" value="1"/>
</dbReference>
<dbReference type="InterPro" id="IPR012925">
    <property type="entry name" value="TipAS_dom"/>
</dbReference>
<evidence type="ECO:0000256" key="4">
    <source>
        <dbReference type="ARBA" id="ARBA00023163"/>
    </source>
</evidence>
<organism evidence="6 7">
    <name type="scientific">Sinomicrobium pectinilyticum</name>
    <dbReference type="NCBI Taxonomy" id="1084421"/>
    <lineage>
        <taxon>Bacteria</taxon>
        <taxon>Pseudomonadati</taxon>
        <taxon>Bacteroidota</taxon>
        <taxon>Flavobacteriia</taxon>
        <taxon>Flavobacteriales</taxon>
        <taxon>Flavobacteriaceae</taxon>
        <taxon>Sinomicrobium</taxon>
    </lineage>
</organism>
<feature type="domain" description="HTH merR-type" evidence="5">
    <location>
        <begin position="3"/>
        <end position="72"/>
    </location>
</feature>
<dbReference type="RefSeq" id="WP_123215673.1">
    <property type="nucleotide sequence ID" value="NZ_RJTM01000064.1"/>
</dbReference>
<keyword evidence="2" id="KW-0238">DNA-binding</keyword>
<dbReference type="InterPro" id="IPR036244">
    <property type="entry name" value="TipA-like_antibiotic-bd"/>
</dbReference>
<dbReference type="PROSITE" id="PS50937">
    <property type="entry name" value="HTH_MERR_2"/>
    <property type="match status" value="1"/>
</dbReference>
<dbReference type="PRINTS" id="PR00040">
    <property type="entry name" value="HTHMERR"/>
</dbReference>
<evidence type="ECO:0000313" key="6">
    <source>
        <dbReference type="EMBL" id="RNL88044.1"/>
    </source>
</evidence>
<dbReference type="AlphaFoldDB" id="A0A3N0EJU2"/>
<dbReference type="Proteomes" id="UP000267469">
    <property type="component" value="Unassembled WGS sequence"/>
</dbReference>
<proteinExistence type="predicted"/>
<comment type="caution">
    <text evidence="6">The sequence shown here is derived from an EMBL/GenBank/DDBJ whole genome shotgun (WGS) entry which is preliminary data.</text>
</comment>
<dbReference type="GO" id="GO:0003677">
    <property type="term" value="F:DNA binding"/>
    <property type="evidence" value="ECO:0007669"/>
    <property type="project" value="UniProtKB-KW"/>
</dbReference>
<dbReference type="OrthoDB" id="1894615at2"/>
<dbReference type="SUPFAM" id="SSF46955">
    <property type="entry name" value="Putative DNA-binding domain"/>
    <property type="match status" value="1"/>
</dbReference>
<evidence type="ECO:0000256" key="2">
    <source>
        <dbReference type="ARBA" id="ARBA00023125"/>
    </source>
</evidence>